<dbReference type="NCBIfam" id="TIGR02865">
    <property type="entry name" value="spore_II_E"/>
    <property type="match status" value="1"/>
</dbReference>
<feature type="transmembrane region" description="Helical" evidence="2">
    <location>
        <begin position="186"/>
        <end position="208"/>
    </location>
</feature>
<dbReference type="PANTHER" id="PTHR43156">
    <property type="entry name" value="STAGE II SPORULATION PROTEIN E-RELATED"/>
    <property type="match status" value="1"/>
</dbReference>
<evidence type="ECO:0000313" key="4">
    <source>
        <dbReference type="EMBL" id="CUO54224.1"/>
    </source>
</evidence>
<feature type="transmembrane region" description="Helical" evidence="2">
    <location>
        <begin position="95"/>
        <end position="115"/>
    </location>
</feature>
<protein>
    <submittedName>
        <fullName evidence="4">Stage II sprulation protein E</fullName>
        <ecNumber evidence="4">3.1.3.16</ecNumber>
    </submittedName>
</protein>
<dbReference type="Pfam" id="PF19732">
    <property type="entry name" value="SpoIIE_N"/>
    <property type="match status" value="1"/>
</dbReference>
<dbReference type="GO" id="GO:0004722">
    <property type="term" value="F:protein serine/threonine phosphatase activity"/>
    <property type="evidence" value="ECO:0007669"/>
    <property type="project" value="UniProtKB-EC"/>
</dbReference>
<dbReference type="EMBL" id="CYZV01000029">
    <property type="protein sequence ID" value="CUO54224.1"/>
    <property type="molecule type" value="Genomic_DNA"/>
</dbReference>
<dbReference type="Proteomes" id="UP000095558">
    <property type="component" value="Unassembled WGS sequence"/>
</dbReference>
<dbReference type="InterPro" id="IPR014221">
    <property type="entry name" value="SpoII_E"/>
</dbReference>
<feature type="transmembrane region" description="Helical" evidence="2">
    <location>
        <begin position="73"/>
        <end position="89"/>
    </location>
</feature>
<organism evidence="4 5">
    <name type="scientific">Clostridium disporicum</name>
    <dbReference type="NCBI Taxonomy" id="84024"/>
    <lineage>
        <taxon>Bacteria</taxon>
        <taxon>Bacillati</taxon>
        <taxon>Bacillota</taxon>
        <taxon>Clostridia</taxon>
        <taxon>Eubacteriales</taxon>
        <taxon>Clostridiaceae</taxon>
        <taxon>Clostridium</taxon>
    </lineage>
</organism>
<dbReference type="Pfam" id="PF07228">
    <property type="entry name" value="SpoIIE"/>
    <property type="match status" value="1"/>
</dbReference>
<keyword evidence="1 4" id="KW-0378">Hydrolase</keyword>
<dbReference type="InterPro" id="IPR001932">
    <property type="entry name" value="PPM-type_phosphatase-like_dom"/>
</dbReference>
<feature type="transmembrane region" description="Helical" evidence="2">
    <location>
        <begin position="296"/>
        <end position="315"/>
    </location>
</feature>
<name>A0A174FVE0_9CLOT</name>
<dbReference type="PANTHER" id="PTHR43156:SF2">
    <property type="entry name" value="STAGE II SPORULATION PROTEIN E"/>
    <property type="match status" value="1"/>
</dbReference>
<proteinExistence type="predicted"/>
<feature type="transmembrane region" description="Helical" evidence="2">
    <location>
        <begin position="249"/>
        <end position="266"/>
    </location>
</feature>
<evidence type="ECO:0000256" key="2">
    <source>
        <dbReference type="SAM" id="Phobius"/>
    </source>
</evidence>
<dbReference type="OrthoDB" id="9763774at2"/>
<feature type="transmembrane region" description="Helical" evidence="2">
    <location>
        <begin position="122"/>
        <end position="140"/>
    </location>
</feature>
<accession>A0A174FVE0</accession>
<dbReference type="SUPFAM" id="SSF81606">
    <property type="entry name" value="PP2C-like"/>
    <property type="match status" value="1"/>
</dbReference>
<keyword evidence="2" id="KW-0472">Membrane</keyword>
<sequence>MDYGVEVPSYRRVDSKKQTKKLDFENGLIGLLVVLASGVMISRVGFGFVEGLYLAPFGIGYFLSMVKKSDFKKLLLVYLAVNVGYLIGYSKGKDIIIYVSISTAILLCKIICNTLNKEFKNSIAFLAIVGVTLAVGLFIGEQSFEINLIFSLTKALLIIPVFYMLNYGIGCMQELNTNYFYSTEELISIAILSCLVVAGIGNFAILGIEIRTIIALAMVITIAYAAGSNVGAILGVTMGIIIGIANNDLLISTTMYSICGLIVGVFKETGKSFSILAYVISMFMMEAYTGKISIQFGIEVCLAAVIMFVVPANVIKEILRELSNDEKSNVISDAQVEGIKLEFVDRLEALRGSLSAVATSIEDLSGNEKLLMKNKGTAMIESLADRVCQSCEMNSKCWGRELHSTFSEFGELMLSCENKNVYLPKKLDLKCVKRTTLLKSAEDLFSTYTVNEALKSRLIEGRKVIANQINNMSITVSGILSDFNSNVNSCLEIDKVLRKTLAKNKIRYNNIYSYTDRKGRLKIKIKIDSYDGESYCRKYILPIISEFVRTPLSIAQDGCTVDPETNECSIVMEETCKYNVSSFVAFNVKDGEKYSGDSYSFGKNKVGEYVTILSDGMGSGPEAGLESEAAIELIEKFNEGGFSEATTLNAVNSIMGMKFSEDEKFTTLDMNSIDLYTGEAQFIKVGASMSFIKRGSEIEVVDSTTLPFGIVDDIDIKPVKKKVKNGDIIVTISDGVIDIDKDNVGEYTWIVNYLKGEQVNPEILAREILEQAKRKSNGRVLDDMTVIVSKLYSTY</sequence>
<dbReference type="AlphaFoldDB" id="A0A174FVE0"/>
<feature type="domain" description="PPM-type phosphatase" evidence="3">
    <location>
        <begin position="579"/>
        <end position="791"/>
    </location>
</feature>
<dbReference type="InterPro" id="IPR036457">
    <property type="entry name" value="PPM-type-like_dom_sf"/>
</dbReference>
<dbReference type="SMART" id="SM00331">
    <property type="entry name" value="PP2C_SIG"/>
    <property type="match status" value="1"/>
</dbReference>
<dbReference type="InterPro" id="IPR045768">
    <property type="entry name" value="SpoIIE_N"/>
</dbReference>
<feature type="transmembrane region" description="Helical" evidence="2">
    <location>
        <begin position="22"/>
        <end position="41"/>
    </location>
</feature>
<gene>
    <name evidence="4" type="primary">spoIIE</name>
    <name evidence="4" type="ORF">ERS852470_02649</name>
</gene>
<keyword evidence="2" id="KW-0812">Transmembrane</keyword>
<reference evidence="4 5" key="1">
    <citation type="submission" date="2015-09" db="EMBL/GenBank/DDBJ databases">
        <authorList>
            <consortium name="Pathogen Informatics"/>
        </authorList>
    </citation>
    <scope>NUCLEOTIDE SEQUENCE [LARGE SCALE GENOMIC DNA]</scope>
    <source>
        <strain evidence="4 5">2789STDY5834855</strain>
    </source>
</reference>
<keyword evidence="2" id="KW-1133">Transmembrane helix</keyword>
<feature type="transmembrane region" description="Helical" evidence="2">
    <location>
        <begin position="214"/>
        <end position="242"/>
    </location>
</feature>
<evidence type="ECO:0000256" key="1">
    <source>
        <dbReference type="ARBA" id="ARBA00022801"/>
    </source>
</evidence>
<evidence type="ECO:0000313" key="5">
    <source>
        <dbReference type="Proteomes" id="UP000095558"/>
    </source>
</evidence>
<feature type="transmembrane region" description="Helical" evidence="2">
    <location>
        <begin position="146"/>
        <end position="165"/>
    </location>
</feature>
<dbReference type="Gene3D" id="3.60.40.10">
    <property type="entry name" value="PPM-type phosphatase domain"/>
    <property type="match status" value="1"/>
</dbReference>
<dbReference type="EC" id="3.1.3.16" evidence="4"/>
<evidence type="ECO:0000259" key="3">
    <source>
        <dbReference type="SMART" id="SM00331"/>
    </source>
</evidence>
<dbReference type="RefSeq" id="WP_055277314.1">
    <property type="nucleotide sequence ID" value="NZ_CYZV01000029.1"/>
</dbReference>
<dbReference type="InterPro" id="IPR052016">
    <property type="entry name" value="Bact_Sigma-Reg"/>
</dbReference>